<feature type="transmembrane region" description="Helical" evidence="1">
    <location>
        <begin position="68"/>
        <end position="87"/>
    </location>
</feature>
<feature type="transmembrane region" description="Helical" evidence="1">
    <location>
        <begin position="131"/>
        <end position="150"/>
    </location>
</feature>
<dbReference type="EMBL" id="JBHSBU010000001">
    <property type="protein sequence ID" value="MFC4158822.1"/>
    <property type="molecule type" value="Genomic_DNA"/>
</dbReference>
<proteinExistence type="predicted"/>
<accession>A0ABV8MKZ5</accession>
<dbReference type="Proteomes" id="UP001595791">
    <property type="component" value="Unassembled WGS sequence"/>
</dbReference>
<dbReference type="InterPro" id="IPR001096">
    <property type="entry name" value="Peptidase_C13"/>
</dbReference>
<dbReference type="InterPro" id="IPR029030">
    <property type="entry name" value="Caspase-like_dom_sf"/>
</dbReference>
<organism evidence="2 3">
    <name type="scientific">Chitinimonas lacunae</name>
    <dbReference type="NCBI Taxonomy" id="1963018"/>
    <lineage>
        <taxon>Bacteria</taxon>
        <taxon>Pseudomonadati</taxon>
        <taxon>Pseudomonadota</taxon>
        <taxon>Betaproteobacteria</taxon>
        <taxon>Neisseriales</taxon>
        <taxon>Chitinibacteraceae</taxon>
        <taxon>Chitinimonas</taxon>
    </lineage>
</organism>
<name>A0ABV8MKZ5_9NEIS</name>
<sequence>MNRSRPHDKSPFGSATLVRGLLALCLLPQSPRHFSPSALPWLLAVWVGFDMGWEDFYRPAGMDPVLLRVGLLTGLGLWMAYGLAIWLTVRRSRIVWHLWTLLAAMALWWQFARPVLMRLESAIESFLPEQTWLQLVLLFIPGLWLTLALVRQARSQFHLSDLRSLLLLALIGTISCWWAVDSRTLLYWTWNDSYASQPIPTTAAPPPFPEELLYRQPQLLRDALAALPAQRPGTADLYVVAVAGDGSQGVFWRESELAAQRFRERLGARHAVLLQNRPDQPLAAPLATRSSLDATLQRLGRLIDPDEDVVLVFLTSHGSDSFEFLLQQPPLELAPITPAWLADSLNRAGIRQRMVIVSACYAGGYIPPLATTDTLLITAADASHNSFGCADDAELTWFGQALLKNALERQTTLEAAFYQAREQVRQWESAENYPPSNPQIFIGERIGERLEQMKILGRRPNSAEMKFISQDLARPQAE</sequence>
<dbReference type="Pfam" id="PF01650">
    <property type="entry name" value="Peptidase_C13"/>
    <property type="match status" value="1"/>
</dbReference>
<dbReference type="SUPFAM" id="SSF52129">
    <property type="entry name" value="Caspase-like"/>
    <property type="match status" value="1"/>
</dbReference>
<evidence type="ECO:0000256" key="1">
    <source>
        <dbReference type="SAM" id="Phobius"/>
    </source>
</evidence>
<evidence type="ECO:0000313" key="3">
    <source>
        <dbReference type="Proteomes" id="UP001595791"/>
    </source>
</evidence>
<keyword evidence="3" id="KW-1185">Reference proteome</keyword>
<keyword evidence="1" id="KW-0812">Transmembrane</keyword>
<protein>
    <submittedName>
        <fullName evidence="2">C13 family peptidase</fullName>
    </submittedName>
</protein>
<keyword evidence="1" id="KW-0472">Membrane</keyword>
<evidence type="ECO:0000313" key="2">
    <source>
        <dbReference type="EMBL" id="MFC4158822.1"/>
    </source>
</evidence>
<feature type="transmembrane region" description="Helical" evidence="1">
    <location>
        <begin position="94"/>
        <end position="111"/>
    </location>
</feature>
<dbReference type="Gene3D" id="3.40.50.1460">
    <property type="match status" value="1"/>
</dbReference>
<feature type="transmembrane region" description="Helical" evidence="1">
    <location>
        <begin position="162"/>
        <end position="180"/>
    </location>
</feature>
<dbReference type="RefSeq" id="WP_378161915.1">
    <property type="nucleotide sequence ID" value="NZ_JBHSBU010000001.1"/>
</dbReference>
<reference evidence="3" key="1">
    <citation type="journal article" date="2019" name="Int. J. Syst. Evol. Microbiol.">
        <title>The Global Catalogue of Microorganisms (GCM) 10K type strain sequencing project: providing services to taxonomists for standard genome sequencing and annotation.</title>
        <authorList>
            <consortium name="The Broad Institute Genomics Platform"/>
            <consortium name="The Broad Institute Genome Sequencing Center for Infectious Disease"/>
            <person name="Wu L."/>
            <person name="Ma J."/>
        </authorList>
    </citation>
    <scope>NUCLEOTIDE SEQUENCE [LARGE SCALE GENOMIC DNA]</scope>
    <source>
        <strain evidence="3">LMG 29894</strain>
    </source>
</reference>
<gene>
    <name evidence="2" type="ORF">ACFOW7_05540</name>
</gene>
<comment type="caution">
    <text evidence="2">The sequence shown here is derived from an EMBL/GenBank/DDBJ whole genome shotgun (WGS) entry which is preliminary data.</text>
</comment>
<keyword evidence="1" id="KW-1133">Transmembrane helix</keyword>